<organism evidence="7 8">
    <name type="scientific">Zwartia hollandica</name>
    <dbReference type="NCBI Taxonomy" id="324606"/>
    <lineage>
        <taxon>Bacteria</taxon>
        <taxon>Pseudomonadati</taxon>
        <taxon>Pseudomonadota</taxon>
        <taxon>Betaproteobacteria</taxon>
        <taxon>Burkholderiales</taxon>
        <taxon>Alcaligenaceae</taxon>
        <taxon>Zwartia</taxon>
    </lineage>
</organism>
<keyword evidence="2 5" id="KW-0963">Cytoplasm</keyword>
<name>A0A953T558_9BURK</name>
<dbReference type="Gene3D" id="2.60.260.20">
    <property type="entry name" value="Urease metallochaperone UreE, N-terminal domain"/>
    <property type="match status" value="1"/>
</dbReference>
<evidence type="ECO:0000256" key="4">
    <source>
        <dbReference type="ARBA" id="ARBA00023186"/>
    </source>
</evidence>
<evidence type="ECO:0000259" key="6">
    <source>
        <dbReference type="SMART" id="SM00988"/>
    </source>
</evidence>
<comment type="subcellular location">
    <subcellularLocation>
        <location evidence="1 5">Cytoplasm</location>
    </subcellularLocation>
</comment>
<evidence type="ECO:0000313" key="8">
    <source>
        <dbReference type="Proteomes" id="UP000739565"/>
    </source>
</evidence>
<protein>
    <recommendedName>
        <fullName evidence="5">Urease accessory protein UreE</fullName>
    </recommendedName>
</protein>
<gene>
    <name evidence="5" type="primary">ureE</name>
    <name evidence="7" type="ORF">KZZ10_11450</name>
</gene>
<dbReference type="Gene3D" id="3.30.70.790">
    <property type="entry name" value="UreE, C-terminal domain"/>
    <property type="match status" value="1"/>
</dbReference>
<dbReference type="CDD" id="cd00571">
    <property type="entry name" value="UreE"/>
    <property type="match status" value="1"/>
</dbReference>
<dbReference type="Pfam" id="PF05194">
    <property type="entry name" value="UreE_C"/>
    <property type="match status" value="1"/>
</dbReference>
<keyword evidence="8" id="KW-1185">Reference proteome</keyword>
<dbReference type="RefSeq" id="WP_259661670.1">
    <property type="nucleotide sequence ID" value="NZ_JAHXRI010000010.1"/>
</dbReference>
<proteinExistence type="inferred from homology"/>
<dbReference type="Pfam" id="PF02814">
    <property type="entry name" value="UreE_N"/>
    <property type="match status" value="1"/>
</dbReference>
<accession>A0A953T558</accession>
<comment type="caution">
    <text evidence="7">The sequence shown here is derived from an EMBL/GenBank/DDBJ whole genome shotgun (WGS) entry which is preliminary data.</text>
</comment>
<dbReference type="InterPro" id="IPR007864">
    <property type="entry name" value="UreE_C_dom"/>
</dbReference>
<comment type="similarity">
    <text evidence="5">Belongs to the UreE family.</text>
</comment>
<dbReference type="Proteomes" id="UP000739565">
    <property type="component" value="Unassembled WGS sequence"/>
</dbReference>
<evidence type="ECO:0000256" key="5">
    <source>
        <dbReference type="HAMAP-Rule" id="MF_00822"/>
    </source>
</evidence>
<keyword evidence="3 5" id="KW-0533">Nickel</keyword>
<dbReference type="InterPro" id="IPR004029">
    <property type="entry name" value="UreE_N"/>
</dbReference>
<evidence type="ECO:0000256" key="1">
    <source>
        <dbReference type="ARBA" id="ARBA00004496"/>
    </source>
</evidence>
<dbReference type="GO" id="GO:0016151">
    <property type="term" value="F:nickel cation binding"/>
    <property type="evidence" value="ECO:0007669"/>
    <property type="project" value="UniProtKB-UniRule"/>
</dbReference>
<keyword evidence="4 5" id="KW-0143">Chaperone</keyword>
<comment type="function">
    <text evidence="5">Involved in urease metallocenter assembly. Binds nickel. Probably functions as a nickel donor during metallocenter assembly.</text>
</comment>
<feature type="domain" description="UreE urease accessory N-terminal" evidence="6">
    <location>
        <begin position="14"/>
        <end position="76"/>
    </location>
</feature>
<dbReference type="GO" id="GO:0005737">
    <property type="term" value="C:cytoplasm"/>
    <property type="evidence" value="ECO:0007669"/>
    <property type="project" value="UniProtKB-SubCell"/>
</dbReference>
<dbReference type="SUPFAM" id="SSF69287">
    <property type="entry name" value="Urease metallochaperone UreE, N-terminal domain"/>
    <property type="match status" value="1"/>
</dbReference>
<dbReference type="SUPFAM" id="SSF69737">
    <property type="entry name" value="Urease metallochaperone UreE, C-terminal domain"/>
    <property type="match status" value="1"/>
</dbReference>
<dbReference type="GO" id="GO:0065003">
    <property type="term" value="P:protein-containing complex assembly"/>
    <property type="evidence" value="ECO:0007669"/>
    <property type="project" value="InterPro"/>
</dbReference>
<dbReference type="AlphaFoldDB" id="A0A953T558"/>
<dbReference type="GO" id="GO:0006457">
    <property type="term" value="P:protein folding"/>
    <property type="evidence" value="ECO:0007669"/>
    <property type="project" value="InterPro"/>
</dbReference>
<reference evidence="7" key="1">
    <citation type="submission" date="2021-07" db="EMBL/GenBank/DDBJ databases">
        <title>New genus and species of the family Alcaligenaceae.</title>
        <authorList>
            <person name="Hahn M.W."/>
        </authorList>
    </citation>
    <scope>NUCLEOTIDE SEQUENCE</scope>
    <source>
        <strain evidence="7">LF4-65</strain>
    </source>
</reference>
<dbReference type="GO" id="GO:0019627">
    <property type="term" value="P:urea metabolic process"/>
    <property type="evidence" value="ECO:0007669"/>
    <property type="project" value="InterPro"/>
</dbReference>
<dbReference type="InterPro" id="IPR012406">
    <property type="entry name" value="UreE"/>
</dbReference>
<evidence type="ECO:0000256" key="3">
    <source>
        <dbReference type="ARBA" id="ARBA00022596"/>
    </source>
</evidence>
<dbReference type="SMART" id="SM00988">
    <property type="entry name" value="UreE_N"/>
    <property type="match status" value="1"/>
</dbReference>
<dbReference type="EMBL" id="JAHXRI010000010">
    <property type="protein sequence ID" value="MBZ1351261.1"/>
    <property type="molecule type" value="Genomic_DNA"/>
</dbReference>
<dbReference type="GO" id="GO:0051082">
    <property type="term" value="F:unfolded protein binding"/>
    <property type="evidence" value="ECO:0007669"/>
    <property type="project" value="UniProtKB-UniRule"/>
</dbReference>
<dbReference type="HAMAP" id="MF_00822">
    <property type="entry name" value="UreE"/>
    <property type="match status" value="1"/>
</dbReference>
<sequence length="194" mass="20964">MAITLTIKRSADDPAVLQEPGVSPQPWPVLSLSLEDRQRSRLAAMLPNGRAVAVILARGEQMQHGDVLCGEQGERVLVQAAVQELMQIQATSMYELMRLVYHLANRHVRAMLKVDAVLIEPDPVLAEMVRGLGGAVTLVQEPFIPEGGAYVSGQGGGGHHHHSHPDECGLEAHDQAMGNLGEELSIAAHARNKR</sequence>
<evidence type="ECO:0000313" key="7">
    <source>
        <dbReference type="EMBL" id="MBZ1351261.1"/>
    </source>
</evidence>
<dbReference type="InterPro" id="IPR036118">
    <property type="entry name" value="UreE_N_sf"/>
</dbReference>
<evidence type="ECO:0000256" key="2">
    <source>
        <dbReference type="ARBA" id="ARBA00022490"/>
    </source>
</evidence>